<keyword evidence="2 4" id="KW-0472">Membrane</keyword>
<keyword evidence="7" id="KW-1185">Reference proteome</keyword>
<accession>A0A8T2VK30</accession>
<evidence type="ECO:0000313" key="7">
    <source>
        <dbReference type="Proteomes" id="UP000825935"/>
    </source>
</evidence>
<dbReference type="OrthoDB" id="1929665at2759"/>
<evidence type="ECO:0000259" key="5">
    <source>
        <dbReference type="PROSITE" id="PS51778"/>
    </source>
</evidence>
<protein>
    <recommendedName>
        <fullName evidence="5">VASt domain-containing protein</fullName>
    </recommendedName>
</protein>
<organism evidence="6 7">
    <name type="scientific">Ceratopteris richardii</name>
    <name type="common">Triangle waterfern</name>
    <dbReference type="NCBI Taxonomy" id="49495"/>
    <lineage>
        <taxon>Eukaryota</taxon>
        <taxon>Viridiplantae</taxon>
        <taxon>Streptophyta</taxon>
        <taxon>Embryophyta</taxon>
        <taxon>Tracheophyta</taxon>
        <taxon>Polypodiopsida</taxon>
        <taxon>Polypodiidae</taxon>
        <taxon>Polypodiales</taxon>
        <taxon>Pteridineae</taxon>
        <taxon>Pteridaceae</taxon>
        <taxon>Parkerioideae</taxon>
        <taxon>Ceratopteris</taxon>
    </lineage>
</organism>
<evidence type="ECO:0000256" key="4">
    <source>
        <dbReference type="SAM" id="Phobius"/>
    </source>
</evidence>
<gene>
    <name evidence="6" type="ORF">KP509_01G107800</name>
</gene>
<keyword evidence="4" id="KW-1133">Transmembrane helix</keyword>
<evidence type="ECO:0000256" key="2">
    <source>
        <dbReference type="ARBA" id="ARBA00023136"/>
    </source>
</evidence>
<evidence type="ECO:0000313" key="6">
    <source>
        <dbReference type="EMBL" id="KAH7447458.1"/>
    </source>
</evidence>
<dbReference type="GO" id="GO:0016020">
    <property type="term" value="C:membrane"/>
    <property type="evidence" value="ECO:0007669"/>
    <property type="project" value="UniProtKB-SubCell"/>
</dbReference>
<feature type="coiled-coil region" evidence="3">
    <location>
        <begin position="234"/>
        <end position="285"/>
    </location>
</feature>
<comment type="subcellular location">
    <subcellularLocation>
        <location evidence="1">Membrane</location>
    </subcellularLocation>
</comment>
<reference evidence="6" key="1">
    <citation type="submission" date="2021-08" db="EMBL/GenBank/DDBJ databases">
        <title>WGS assembly of Ceratopteris richardii.</title>
        <authorList>
            <person name="Marchant D.B."/>
            <person name="Chen G."/>
            <person name="Jenkins J."/>
            <person name="Shu S."/>
            <person name="Leebens-Mack J."/>
            <person name="Grimwood J."/>
            <person name="Schmutz J."/>
            <person name="Soltis P."/>
            <person name="Soltis D."/>
            <person name="Chen Z.-H."/>
        </authorList>
    </citation>
    <scope>NUCLEOTIDE SEQUENCE</scope>
    <source>
        <strain evidence="6">Whitten #5841</strain>
        <tissue evidence="6">Leaf</tissue>
    </source>
</reference>
<keyword evidence="3" id="KW-0175">Coiled coil</keyword>
<name>A0A8T2VK30_CERRI</name>
<comment type="caution">
    <text evidence="6">The sequence shown here is derived from an EMBL/GenBank/DDBJ whole genome shotgun (WGS) entry which is preliminary data.</text>
</comment>
<dbReference type="AlphaFoldDB" id="A0A8T2VK30"/>
<evidence type="ECO:0000256" key="3">
    <source>
        <dbReference type="SAM" id="Coils"/>
    </source>
</evidence>
<feature type="domain" description="VASt" evidence="5">
    <location>
        <begin position="1"/>
        <end position="169"/>
    </location>
</feature>
<dbReference type="EMBL" id="CM035406">
    <property type="protein sequence ID" value="KAH7447458.1"/>
    <property type="molecule type" value="Genomic_DNA"/>
</dbReference>
<sequence length="328" mass="37197">MVKKITAKGNLEFAEPEEVFNILFGNDEFVKKYHKKINSDPHAEASCWNKNQEREVIYVASVDVPATLQRLAGNSFPVRELQRFEKCDDSYIITSLPKMDSSAGGYFVTEAETVLAPDENGGCAITSNVTLEYRGAWFKGAVETFMEMKARTGFDEWLTLAKLFCQEKLMKSCSPEINDDDECFFDAEEVQSHDALLIAHDSNVANFLSESMENVSHPFKPHSMGTVVESVTDIEQLAKRLLNLEDKVSSTRIMSEEREDLKRFMEHLNSKMMQIEEDAAFVRQTLGRQQDMAFKWRKSVLFSTFLAGFAAGVTVGVMFVRLKKQTRG</sequence>
<dbReference type="Proteomes" id="UP000825935">
    <property type="component" value="Chromosome 1"/>
</dbReference>
<proteinExistence type="predicted"/>
<dbReference type="InterPro" id="IPR031968">
    <property type="entry name" value="VASt"/>
</dbReference>
<evidence type="ECO:0000256" key="1">
    <source>
        <dbReference type="ARBA" id="ARBA00004370"/>
    </source>
</evidence>
<keyword evidence="4" id="KW-0812">Transmembrane</keyword>
<feature type="transmembrane region" description="Helical" evidence="4">
    <location>
        <begin position="300"/>
        <end position="320"/>
    </location>
</feature>
<dbReference type="PROSITE" id="PS51778">
    <property type="entry name" value="VAST"/>
    <property type="match status" value="1"/>
</dbReference>
<dbReference type="Pfam" id="PF16016">
    <property type="entry name" value="VASt"/>
    <property type="match status" value="1"/>
</dbReference>